<evidence type="ECO:0000256" key="1">
    <source>
        <dbReference type="SAM" id="Phobius"/>
    </source>
</evidence>
<keyword evidence="3" id="KW-1185">Reference proteome</keyword>
<gene>
    <name evidence="2" type="ORF">GCM10007968_23860</name>
</gene>
<feature type="transmembrane region" description="Helical" evidence="1">
    <location>
        <begin position="317"/>
        <end position="336"/>
    </location>
</feature>
<protein>
    <submittedName>
        <fullName evidence="2">Membrane protein</fullName>
    </submittedName>
</protein>
<feature type="transmembrane region" description="Helical" evidence="1">
    <location>
        <begin position="116"/>
        <end position="134"/>
    </location>
</feature>
<keyword evidence="1" id="KW-0472">Membrane</keyword>
<evidence type="ECO:0000313" key="2">
    <source>
        <dbReference type="EMBL" id="GGL59116.1"/>
    </source>
</evidence>
<feature type="transmembrane region" description="Helical" evidence="1">
    <location>
        <begin position="141"/>
        <end position="161"/>
    </location>
</feature>
<feature type="transmembrane region" description="Helical" evidence="1">
    <location>
        <begin position="37"/>
        <end position="55"/>
    </location>
</feature>
<dbReference type="RefSeq" id="WP_188803656.1">
    <property type="nucleotide sequence ID" value="NZ_BMOK01000011.1"/>
</dbReference>
<dbReference type="PANTHER" id="PTHR37814:SF1">
    <property type="entry name" value="MEMBRANE PROTEIN"/>
    <property type="match status" value="1"/>
</dbReference>
<feature type="transmembrane region" description="Helical" evidence="1">
    <location>
        <begin position="254"/>
        <end position="279"/>
    </location>
</feature>
<name>A0A917S5B5_9BACL</name>
<keyword evidence="1" id="KW-0812">Transmembrane</keyword>
<keyword evidence="1" id="KW-1133">Transmembrane helix</keyword>
<dbReference type="PANTHER" id="PTHR37814">
    <property type="entry name" value="CONSERVED MEMBRANE PROTEIN"/>
    <property type="match status" value="1"/>
</dbReference>
<accession>A0A917S5B5</accession>
<dbReference type="Proteomes" id="UP000654670">
    <property type="component" value="Unassembled WGS sequence"/>
</dbReference>
<dbReference type="AlphaFoldDB" id="A0A917S5B5"/>
<feature type="transmembrane region" description="Helical" evidence="1">
    <location>
        <begin position="181"/>
        <end position="200"/>
    </location>
</feature>
<comment type="caution">
    <text evidence="2">The sequence shown here is derived from an EMBL/GenBank/DDBJ whole genome shotgun (WGS) entry which is preliminary data.</text>
</comment>
<sequence>MIKKLISVLQVASAFIGTIVGAGFASGKEIIQFFTQYQINGTLGAIFSGVLMTWAGTKMMIYARRIGAYSFNELVIHIFGERLGTAIQALVFFVILGITGVMLAGAGAVFQEQLDWHRQIGIVLALVVSFLFLLKGIRGLLWINTLVVPMLAAFVLTVFLGRGAAPDAVWLTGNIKWLPAALSYASFNMLTALVVLVPLAKETEDETVLWLGGLLGGAGLGLILILAHFLLLGAPESAGFEMPMADIVRHFGPLIHIGFVAVIFGEILTTFIGNIFGLARQLRSTFPLIPNMRAAIFILFIGAFLISQAGYGSLIRTLYPLFGVLCVAIVLCMLWIRLPKRGNGGD</sequence>
<reference evidence="2" key="2">
    <citation type="submission" date="2020-09" db="EMBL/GenBank/DDBJ databases">
        <authorList>
            <person name="Sun Q."/>
            <person name="Ohkuma M."/>
        </authorList>
    </citation>
    <scope>NUCLEOTIDE SEQUENCE</scope>
    <source>
        <strain evidence="2">JCM 15325</strain>
    </source>
</reference>
<reference evidence="2" key="1">
    <citation type="journal article" date="2014" name="Int. J. Syst. Evol. Microbiol.">
        <title>Complete genome sequence of Corynebacterium casei LMG S-19264T (=DSM 44701T), isolated from a smear-ripened cheese.</title>
        <authorList>
            <consortium name="US DOE Joint Genome Institute (JGI-PGF)"/>
            <person name="Walter F."/>
            <person name="Albersmeier A."/>
            <person name="Kalinowski J."/>
            <person name="Ruckert C."/>
        </authorList>
    </citation>
    <scope>NUCLEOTIDE SEQUENCE</scope>
    <source>
        <strain evidence="2">JCM 15325</strain>
    </source>
</reference>
<proteinExistence type="predicted"/>
<organism evidence="2 3">
    <name type="scientific">Sporolactobacillus putidus</name>
    <dbReference type="NCBI Taxonomy" id="492735"/>
    <lineage>
        <taxon>Bacteria</taxon>
        <taxon>Bacillati</taxon>
        <taxon>Bacillota</taxon>
        <taxon>Bacilli</taxon>
        <taxon>Bacillales</taxon>
        <taxon>Sporolactobacillaceae</taxon>
        <taxon>Sporolactobacillus</taxon>
    </lineage>
</organism>
<evidence type="ECO:0000313" key="3">
    <source>
        <dbReference type="Proteomes" id="UP000654670"/>
    </source>
</evidence>
<feature type="transmembrane region" description="Helical" evidence="1">
    <location>
        <begin position="89"/>
        <end position="110"/>
    </location>
</feature>
<feature type="transmembrane region" description="Helical" evidence="1">
    <location>
        <begin position="207"/>
        <end position="234"/>
    </location>
</feature>
<dbReference type="EMBL" id="BMOK01000011">
    <property type="protein sequence ID" value="GGL59116.1"/>
    <property type="molecule type" value="Genomic_DNA"/>
</dbReference>
<feature type="transmembrane region" description="Helical" evidence="1">
    <location>
        <begin position="291"/>
        <end position="311"/>
    </location>
</feature>
<dbReference type="InterPro" id="IPR038728">
    <property type="entry name" value="YkvI-like"/>
</dbReference>